<dbReference type="EMBL" id="VXIV02001110">
    <property type="protein sequence ID" value="KAF6034292.1"/>
    <property type="molecule type" value="Genomic_DNA"/>
</dbReference>
<keyword evidence="4" id="KW-0963">Cytoplasm</keyword>
<dbReference type="Gene3D" id="2.60.40.790">
    <property type="match status" value="1"/>
</dbReference>
<dbReference type="GO" id="GO:0005737">
    <property type="term" value="C:cytoplasm"/>
    <property type="evidence" value="ECO:0007669"/>
    <property type="project" value="UniProtKB-SubCell"/>
</dbReference>
<evidence type="ECO:0000256" key="4">
    <source>
        <dbReference type="ARBA" id="ARBA00022490"/>
    </source>
</evidence>
<name>A0A7J7K6P7_BUGNE</name>
<evidence type="ECO:0000313" key="8">
    <source>
        <dbReference type="Proteomes" id="UP000593567"/>
    </source>
</evidence>
<dbReference type="InterPro" id="IPR007052">
    <property type="entry name" value="CS_dom"/>
</dbReference>
<dbReference type="InterPro" id="IPR037895">
    <property type="entry name" value="NUDCD1"/>
</dbReference>
<reference evidence="7" key="1">
    <citation type="submission" date="2020-06" db="EMBL/GenBank/DDBJ databases">
        <title>Draft genome of Bugula neritina, a colonial animal packing powerful symbionts and potential medicines.</title>
        <authorList>
            <person name="Rayko M."/>
        </authorList>
    </citation>
    <scope>NUCLEOTIDE SEQUENCE [LARGE SCALE GENOMIC DNA]</scope>
    <source>
        <strain evidence="7">Kwan_BN1</strain>
    </source>
</reference>
<dbReference type="PANTHER" id="PTHR21664">
    <property type="entry name" value="CHRONIC MYELOGENOUS LEUKEMIA TUMOR ANTIGEN 66"/>
    <property type="match status" value="1"/>
</dbReference>
<dbReference type="InterPro" id="IPR008978">
    <property type="entry name" value="HSP20-like_chaperone"/>
</dbReference>
<sequence length="426" mass="47301">MDGFKINRQLLDSDFEGYRLSLDKIAGYNIPLREELLIVNIPSHQYSLQHVKLFASHNHLIQERWNSNILYFISKDVKVYSVCNLPEENSLKGAANVFSLCDNLPSSITREGVEIDLYNPTLTFPSESLAVLCDGCGSFYILETGDRNLQQTWSVLHSETKEYGFSIYDSLSIESNEDSEKRIALVTGHIVENEGEKKGFRTVITRILLVCGSEGLWREESSEEFTAYNVEYVSLGAPDSLFVASQTYSFSPAADDSLASGDVSLKQSPGGDSGPAYVWLQADEDITVTFNLQGFQNLDKKEVNVIFSRNSIAVSVQGRQLLCGDLFSPITASECTWTLADGNRRLEVYLTKSAGDWWSELVSGDSRGEMITDSDVADRIHENLSYLTTDTMENGDQSGRSAVNGQDLEECDLVEVMALAILVVVC</sequence>
<dbReference type="AlphaFoldDB" id="A0A7J7K6P7"/>
<comment type="subcellular location">
    <subcellularLocation>
        <location evidence="2">Cytoplasm</location>
    </subcellularLocation>
    <subcellularLocation>
        <location evidence="1">Nucleus</location>
    </subcellularLocation>
</comment>
<evidence type="ECO:0000256" key="1">
    <source>
        <dbReference type="ARBA" id="ARBA00004123"/>
    </source>
</evidence>
<dbReference type="Pfam" id="PF04969">
    <property type="entry name" value="CS"/>
    <property type="match status" value="1"/>
</dbReference>
<proteinExistence type="predicted"/>
<evidence type="ECO:0000313" key="7">
    <source>
        <dbReference type="EMBL" id="KAF6034292.1"/>
    </source>
</evidence>
<organism evidence="7 8">
    <name type="scientific">Bugula neritina</name>
    <name type="common">Brown bryozoan</name>
    <name type="synonym">Sertularia neritina</name>
    <dbReference type="NCBI Taxonomy" id="10212"/>
    <lineage>
        <taxon>Eukaryota</taxon>
        <taxon>Metazoa</taxon>
        <taxon>Spiralia</taxon>
        <taxon>Lophotrochozoa</taxon>
        <taxon>Bryozoa</taxon>
        <taxon>Gymnolaemata</taxon>
        <taxon>Cheilostomatida</taxon>
        <taxon>Flustrina</taxon>
        <taxon>Buguloidea</taxon>
        <taxon>Bugulidae</taxon>
        <taxon>Bugula</taxon>
    </lineage>
</organism>
<dbReference type="SUPFAM" id="SSF49764">
    <property type="entry name" value="HSP20-like chaperones"/>
    <property type="match status" value="1"/>
</dbReference>
<evidence type="ECO:0000256" key="2">
    <source>
        <dbReference type="ARBA" id="ARBA00004496"/>
    </source>
</evidence>
<dbReference type="Proteomes" id="UP000593567">
    <property type="component" value="Unassembled WGS sequence"/>
</dbReference>
<accession>A0A7J7K6P7</accession>
<dbReference type="PROSITE" id="PS51203">
    <property type="entry name" value="CS"/>
    <property type="match status" value="1"/>
</dbReference>
<dbReference type="OrthoDB" id="428655at2759"/>
<evidence type="ECO:0000256" key="3">
    <source>
        <dbReference type="ARBA" id="ARBA00018915"/>
    </source>
</evidence>
<dbReference type="GO" id="GO:0005634">
    <property type="term" value="C:nucleus"/>
    <property type="evidence" value="ECO:0007669"/>
    <property type="project" value="UniProtKB-SubCell"/>
</dbReference>
<protein>
    <recommendedName>
        <fullName evidence="3">NudC domain-containing protein 1</fullName>
    </recommendedName>
</protein>
<feature type="domain" description="CS" evidence="6">
    <location>
        <begin position="272"/>
        <end position="362"/>
    </location>
</feature>
<dbReference type="PANTHER" id="PTHR21664:SF1">
    <property type="entry name" value="NUDC DOMAIN-CONTAINING PROTEIN 1"/>
    <property type="match status" value="1"/>
</dbReference>
<evidence type="ECO:0000259" key="6">
    <source>
        <dbReference type="PROSITE" id="PS51203"/>
    </source>
</evidence>
<evidence type="ECO:0000256" key="5">
    <source>
        <dbReference type="ARBA" id="ARBA00023242"/>
    </source>
</evidence>
<comment type="caution">
    <text evidence="7">The sequence shown here is derived from an EMBL/GenBank/DDBJ whole genome shotgun (WGS) entry which is preliminary data.</text>
</comment>
<gene>
    <name evidence="7" type="ORF">EB796_007404</name>
</gene>
<keyword evidence="5" id="KW-0539">Nucleus</keyword>
<dbReference type="CDD" id="cd06467">
    <property type="entry name" value="p23_NUDC_like"/>
    <property type="match status" value="1"/>
</dbReference>
<keyword evidence="8" id="KW-1185">Reference proteome</keyword>